<reference evidence="2 3" key="1">
    <citation type="submission" date="2017-05" db="EMBL/GenBank/DDBJ databases">
        <title>Acinetobacter populi ANC 5415 (= PBJ7), whole genome shotgun sequencing project.</title>
        <authorList>
            <person name="Nemec A."/>
            <person name="Radolfova-Krizova L."/>
        </authorList>
    </citation>
    <scope>NUCLEOTIDE SEQUENCE [LARGE SCALE GENOMIC DNA]</scope>
    <source>
        <strain evidence="2 3">PBJ7</strain>
    </source>
</reference>
<dbReference type="EMBL" id="NEXX01000002">
    <property type="protein sequence ID" value="OUY07878.1"/>
    <property type="molecule type" value="Genomic_DNA"/>
</dbReference>
<comment type="caution">
    <text evidence="2">The sequence shown here is derived from an EMBL/GenBank/DDBJ whole genome shotgun (WGS) entry which is preliminary data.</text>
</comment>
<evidence type="ECO:0000313" key="3">
    <source>
        <dbReference type="Proteomes" id="UP000196536"/>
    </source>
</evidence>
<dbReference type="PROSITE" id="PS50222">
    <property type="entry name" value="EF_HAND_2"/>
    <property type="match status" value="1"/>
</dbReference>
<feature type="domain" description="EF-hand" evidence="1">
    <location>
        <begin position="241"/>
        <end position="266"/>
    </location>
</feature>
<dbReference type="Proteomes" id="UP000196536">
    <property type="component" value="Unassembled WGS sequence"/>
</dbReference>
<dbReference type="InterPro" id="IPR002048">
    <property type="entry name" value="EF_hand_dom"/>
</dbReference>
<evidence type="ECO:0000259" key="1">
    <source>
        <dbReference type="PROSITE" id="PS50222"/>
    </source>
</evidence>
<dbReference type="GO" id="GO:0005509">
    <property type="term" value="F:calcium ion binding"/>
    <property type="evidence" value="ECO:0007669"/>
    <property type="project" value="InterPro"/>
</dbReference>
<dbReference type="Gene3D" id="1.10.238.10">
    <property type="entry name" value="EF-hand"/>
    <property type="match status" value="1"/>
</dbReference>
<dbReference type="InterPro" id="IPR011992">
    <property type="entry name" value="EF-hand-dom_pair"/>
</dbReference>
<gene>
    <name evidence="2" type="ORF">CAP51_07095</name>
</gene>
<organism evidence="2 3">
    <name type="scientific">Acinetobacter populi</name>
    <dbReference type="NCBI Taxonomy" id="1582270"/>
    <lineage>
        <taxon>Bacteria</taxon>
        <taxon>Pseudomonadati</taxon>
        <taxon>Pseudomonadota</taxon>
        <taxon>Gammaproteobacteria</taxon>
        <taxon>Moraxellales</taxon>
        <taxon>Moraxellaceae</taxon>
        <taxon>Acinetobacter</taxon>
    </lineage>
</organism>
<dbReference type="PROSITE" id="PS00018">
    <property type="entry name" value="EF_HAND_1"/>
    <property type="match status" value="1"/>
</dbReference>
<proteinExistence type="predicted"/>
<sequence length="266" mass="30436">MFLSSTVSFAAAPQPDLYKQSLGIYSLNHSDLKDSTQATFVKSFVTDYQPLFQQHSKVDLQQYLAFENARLQSIIEKRREMSLKQAHVRFGVINQDKDDKITLKEFQETGLKTFNGFDKNQDGIINAEDQKLAPVAQGTHDGLRITTPLAMPMANSIVEFIQMYGGDKGFVTLGDYLKERDQQYFHTDANHDLTLSEQEYVTEFMQRYDENLQKAKAEYQTIFAEQFKAIANNKATISNKDVDAYAKLLFKHFDANKNGRLEANEL</sequence>
<dbReference type="SUPFAM" id="SSF47473">
    <property type="entry name" value="EF-hand"/>
    <property type="match status" value="1"/>
</dbReference>
<name>A0A1Z9Z087_9GAMM</name>
<evidence type="ECO:0000313" key="2">
    <source>
        <dbReference type="EMBL" id="OUY07878.1"/>
    </source>
</evidence>
<accession>A0A1Z9Z087</accession>
<keyword evidence="3" id="KW-1185">Reference proteome</keyword>
<protein>
    <recommendedName>
        <fullName evidence="1">EF-hand domain-containing protein</fullName>
    </recommendedName>
</protein>
<dbReference type="OrthoDB" id="6706523at2"/>
<dbReference type="AlphaFoldDB" id="A0A1Z9Z087"/>
<dbReference type="InterPro" id="IPR018247">
    <property type="entry name" value="EF_Hand_1_Ca_BS"/>
</dbReference>